<comment type="caution">
    <text evidence="4">The sequence shown here is derived from an EMBL/GenBank/DDBJ whole genome shotgun (WGS) entry which is preliminary data.</text>
</comment>
<dbReference type="AlphaFoldDB" id="A0A1R1PSU9"/>
<evidence type="ECO:0000256" key="3">
    <source>
        <dbReference type="SAM" id="MobiDB-lite"/>
    </source>
</evidence>
<feature type="compositionally biased region" description="Basic and acidic residues" evidence="3">
    <location>
        <begin position="170"/>
        <end position="180"/>
    </location>
</feature>
<keyword evidence="2" id="KW-0342">GTP-binding</keyword>
<accession>A0A1R1PSU9</accession>
<keyword evidence="5" id="KW-1185">Reference proteome</keyword>
<dbReference type="PANTHER" id="PTHR45709">
    <property type="entry name" value="LARGE SUBUNIT GTPASE 1 HOMOLOG-RELATED"/>
    <property type="match status" value="1"/>
</dbReference>
<reference evidence="5" key="1">
    <citation type="submission" date="2017-01" db="EMBL/GenBank/DDBJ databases">
        <authorList>
            <person name="Wang Y."/>
            <person name="White M."/>
            <person name="Kvist S."/>
            <person name="Moncalvo J.-M."/>
        </authorList>
    </citation>
    <scope>NUCLEOTIDE SEQUENCE [LARGE SCALE GENOMIC DNA]</scope>
    <source>
        <strain evidence="5">COL-18-3</strain>
    </source>
</reference>
<gene>
    <name evidence="4" type="ORF">AX774_g2509</name>
</gene>
<dbReference type="Proteomes" id="UP000188320">
    <property type="component" value="Unassembled WGS sequence"/>
</dbReference>
<dbReference type="PANTHER" id="PTHR45709:SF3">
    <property type="entry name" value="GUANINE NUCLEOTIDE-BINDING PROTEIN-LIKE 1"/>
    <property type="match status" value="1"/>
</dbReference>
<evidence type="ECO:0000313" key="5">
    <source>
        <dbReference type="Proteomes" id="UP000188320"/>
    </source>
</evidence>
<dbReference type="EMBL" id="LSSK01000277">
    <property type="protein sequence ID" value="OMH83962.1"/>
    <property type="molecule type" value="Genomic_DNA"/>
</dbReference>
<feature type="compositionally biased region" description="Polar residues" evidence="3">
    <location>
        <begin position="139"/>
        <end position="149"/>
    </location>
</feature>
<evidence type="ECO:0000256" key="1">
    <source>
        <dbReference type="ARBA" id="ARBA00022741"/>
    </source>
</evidence>
<feature type="region of interest" description="Disordered" evidence="3">
    <location>
        <begin position="134"/>
        <end position="198"/>
    </location>
</feature>
<name>A0A1R1PSU9_ZANCU</name>
<keyword evidence="1" id="KW-0547">Nucleotide-binding</keyword>
<sequence length="198" mass="22043">MTSVGESENERNNRENVVLSAWNITEQYATMRRYFTARNPRPDSYRAGIEILKLVFDGRLLLSFKPPGFYTGIGSGGDDQGLYKRGTDKNQDKTASTTAVLNSTAQANISDNIDFVDQRLRSVNIYDIMRVEDVDGNESGDSNNVSNDDYISHPPDTKPKDEGNITPGEKNTKNKSESKRSGKKTSGFVSNKFELLNS</sequence>
<evidence type="ECO:0000256" key="2">
    <source>
        <dbReference type="ARBA" id="ARBA00023134"/>
    </source>
</evidence>
<dbReference type="GO" id="GO:0003924">
    <property type="term" value="F:GTPase activity"/>
    <property type="evidence" value="ECO:0007669"/>
    <property type="project" value="InterPro"/>
</dbReference>
<dbReference type="InterPro" id="IPR043358">
    <property type="entry name" value="GNL1-like"/>
</dbReference>
<dbReference type="GO" id="GO:0005525">
    <property type="term" value="F:GTP binding"/>
    <property type="evidence" value="ECO:0007669"/>
    <property type="project" value="UniProtKB-KW"/>
</dbReference>
<proteinExistence type="predicted"/>
<dbReference type="OrthoDB" id="61815at2759"/>
<evidence type="ECO:0000313" key="4">
    <source>
        <dbReference type="EMBL" id="OMH83962.1"/>
    </source>
</evidence>
<organism evidence="4 5">
    <name type="scientific">Zancudomyces culisetae</name>
    <name type="common">Gut fungus</name>
    <name type="synonym">Smittium culisetae</name>
    <dbReference type="NCBI Taxonomy" id="1213189"/>
    <lineage>
        <taxon>Eukaryota</taxon>
        <taxon>Fungi</taxon>
        <taxon>Fungi incertae sedis</taxon>
        <taxon>Zoopagomycota</taxon>
        <taxon>Kickxellomycotina</taxon>
        <taxon>Harpellomycetes</taxon>
        <taxon>Harpellales</taxon>
        <taxon>Legeriomycetaceae</taxon>
        <taxon>Zancudomyces</taxon>
    </lineage>
</organism>
<protein>
    <submittedName>
        <fullName evidence="4">Guanine nucleotide-binding protein-like 1</fullName>
    </submittedName>
</protein>